<dbReference type="PROSITE" id="PS00617">
    <property type="entry name" value="RECF_1"/>
    <property type="match status" value="1"/>
</dbReference>
<dbReference type="HAMAP" id="MF_00365">
    <property type="entry name" value="RecF"/>
    <property type="match status" value="1"/>
</dbReference>
<keyword evidence="4 6" id="KW-0067">ATP-binding</keyword>
<feature type="domain" description="Rad50/SbcC-type AAA" evidence="8">
    <location>
        <begin position="6"/>
        <end position="239"/>
    </location>
</feature>
<evidence type="ECO:0000256" key="7">
    <source>
        <dbReference type="RuleBase" id="RU000578"/>
    </source>
</evidence>
<dbReference type="EMBL" id="CP060007">
    <property type="protein sequence ID" value="QNA46372.1"/>
    <property type="molecule type" value="Genomic_DNA"/>
</dbReference>
<evidence type="ECO:0000256" key="4">
    <source>
        <dbReference type="ARBA" id="ARBA00022840"/>
    </source>
</evidence>
<dbReference type="KEGG" id="lacs:H4075_09425"/>
<dbReference type="PANTHER" id="PTHR32182">
    <property type="entry name" value="DNA REPLICATION AND REPAIR PROTEIN RECF"/>
    <property type="match status" value="1"/>
</dbReference>
<evidence type="ECO:0000256" key="6">
    <source>
        <dbReference type="HAMAP-Rule" id="MF_00365"/>
    </source>
</evidence>
<evidence type="ECO:0000313" key="10">
    <source>
        <dbReference type="Proteomes" id="UP000515344"/>
    </source>
</evidence>
<evidence type="ECO:0000256" key="1">
    <source>
        <dbReference type="ARBA" id="ARBA00022490"/>
    </source>
</evidence>
<keyword evidence="6 7" id="KW-0234">DNA repair</keyword>
<evidence type="ECO:0000313" key="9">
    <source>
        <dbReference type="EMBL" id="QNA46372.1"/>
    </source>
</evidence>
<dbReference type="RefSeq" id="WP_182806216.1">
    <property type="nucleotide sequence ID" value="NZ_CP060007.1"/>
</dbReference>
<dbReference type="GO" id="GO:0000731">
    <property type="term" value="P:DNA synthesis involved in DNA repair"/>
    <property type="evidence" value="ECO:0007669"/>
    <property type="project" value="TreeGrafter"/>
</dbReference>
<dbReference type="InterPro" id="IPR001238">
    <property type="entry name" value="DNA-binding_RecF"/>
</dbReference>
<keyword evidence="6 7" id="KW-0742">SOS response</keyword>
<evidence type="ECO:0000259" key="8">
    <source>
        <dbReference type="Pfam" id="PF13476"/>
    </source>
</evidence>
<keyword evidence="10" id="KW-1185">Reference proteome</keyword>
<dbReference type="GO" id="GO:0009432">
    <property type="term" value="P:SOS response"/>
    <property type="evidence" value="ECO:0007669"/>
    <property type="project" value="UniProtKB-UniRule"/>
</dbReference>
<protein>
    <recommendedName>
        <fullName evidence="6 7">DNA replication and repair protein RecF</fullName>
    </recommendedName>
</protein>
<evidence type="ECO:0000256" key="3">
    <source>
        <dbReference type="ARBA" id="ARBA00022741"/>
    </source>
</evidence>
<dbReference type="InterPro" id="IPR027417">
    <property type="entry name" value="P-loop_NTPase"/>
</dbReference>
<dbReference type="GO" id="GO:0016887">
    <property type="term" value="F:ATP hydrolysis activity"/>
    <property type="evidence" value="ECO:0007669"/>
    <property type="project" value="InterPro"/>
</dbReference>
<keyword evidence="1 6" id="KW-0963">Cytoplasm</keyword>
<gene>
    <name evidence="6 9" type="primary">recF</name>
    <name evidence="9" type="ORF">H4075_09425</name>
</gene>
<dbReference type="Pfam" id="PF13476">
    <property type="entry name" value="AAA_23"/>
    <property type="match status" value="1"/>
</dbReference>
<dbReference type="Gene3D" id="3.40.50.300">
    <property type="entry name" value="P-loop containing nucleotide triphosphate hydrolases"/>
    <property type="match status" value="1"/>
</dbReference>
<comment type="similarity">
    <text evidence="6 7">Belongs to the RecF family.</text>
</comment>
<dbReference type="PROSITE" id="PS00618">
    <property type="entry name" value="RECF_2"/>
    <property type="match status" value="1"/>
</dbReference>
<keyword evidence="6 7" id="KW-0227">DNA damage</keyword>
<dbReference type="AlphaFoldDB" id="A0A7G5XLL9"/>
<keyword evidence="2 6" id="KW-0235">DNA replication</keyword>
<keyword evidence="5 6" id="KW-0238">DNA-binding</keyword>
<comment type="subcellular location">
    <subcellularLocation>
        <location evidence="6 7">Cytoplasm</location>
    </subcellularLocation>
</comment>
<dbReference type="Gene3D" id="1.20.1050.90">
    <property type="entry name" value="RecF/RecN/SMC, N-terminal domain"/>
    <property type="match status" value="1"/>
</dbReference>
<dbReference type="SUPFAM" id="SSF52540">
    <property type="entry name" value="P-loop containing nucleoside triphosphate hydrolases"/>
    <property type="match status" value="1"/>
</dbReference>
<evidence type="ECO:0000256" key="2">
    <source>
        <dbReference type="ARBA" id="ARBA00022705"/>
    </source>
</evidence>
<evidence type="ECO:0000256" key="5">
    <source>
        <dbReference type="ARBA" id="ARBA00023125"/>
    </source>
</evidence>
<reference evidence="10" key="1">
    <citation type="submission" date="2020-08" db="EMBL/GenBank/DDBJ databases">
        <title>Lacibacter sp. S13-6-6 genome sequencing.</title>
        <authorList>
            <person name="Jin L."/>
        </authorList>
    </citation>
    <scope>NUCLEOTIDE SEQUENCE [LARGE SCALE GENOMIC DNA]</scope>
    <source>
        <strain evidence="10">S13-6-6</strain>
    </source>
</reference>
<accession>A0A7G5XLL9</accession>
<dbReference type="InterPro" id="IPR018078">
    <property type="entry name" value="DNA-binding_RecF_CS"/>
</dbReference>
<dbReference type="PANTHER" id="PTHR32182:SF0">
    <property type="entry name" value="DNA REPLICATION AND REPAIR PROTEIN RECF"/>
    <property type="match status" value="1"/>
</dbReference>
<dbReference type="GO" id="GO:0005524">
    <property type="term" value="F:ATP binding"/>
    <property type="evidence" value="ECO:0007669"/>
    <property type="project" value="UniProtKB-UniRule"/>
</dbReference>
<proteinExistence type="inferred from homology"/>
<dbReference type="GO" id="GO:0003697">
    <property type="term" value="F:single-stranded DNA binding"/>
    <property type="evidence" value="ECO:0007669"/>
    <property type="project" value="UniProtKB-UniRule"/>
</dbReference>
<name>A0A7G5XLL9_9BACT</name>
<feature type="binding site" evidence="6">
    <location>
        <begin position="30"/>
        <end position="37"/>
    </location>
    <ligand>
        <name>ATP</name>
        <dbReference type="ChEBI" id="CHEBI:30616"/>
    </ligand>
</feature>
<dbReference type="GO" id="GO:0006260">
    <property type="term" value="P:DNA replication"/>
    <property type="evidence" value="ECO:0007669"/>
    <property type="project" value="UniProtKB-UniRule"/>
</dbReference>
<keyword evidence="3 6" id="KW-0547">Nucleotide-binding</keyword>
<dbReference type="InterPro" id="IPR042174">
    <property type="entry name" value="RecF_2"/>
</dbReference>
<comment type="function">
    <text evidence="6 7">The RecF protein is involved in DNA metabolism; it is required for DNA replication and normal SOS inducibility. RecF binds preferentially to single-stranded, linear DNA. It also seems to bind ATP.</text>
</comment>
<dbReference type="Proteomes" id="UP000515344">
    <property type="component" value="Chromosome"/>
</dbReference>
<organism evidence="9 10">
    <name type="scientific">Lacibacter sediminis</name>
    <dbReference type="NCBI Taxonomy" id="2760713"/>
    <lineage>
        <taxon>Bacteria</taxon>
        <taxon>Pseudomonadati</taxon>
        <taxon>Bacteroidota</taxon>
        <taxon>Chitinophagia</taxon>
        <taxon>Chitinophagales</taxon>
        <taxon>Chitinophagaceae</taxon>
        <taxon>Lacibacter</taxon>
    </lineage>
</organism>
<dbReference type="GO" id="GO:0006302">
    <property type="term" value="P:double-strand break repair"/>
    <property type="evidence" value="ECO:0007669"/>
    <property type="project" value="InterPro"/>
</dbReference>
<dbReference type="InterPro" id="IPR038729">
    <property type="entry name" value="Rad50/SbcC_AAA"/>
</dbReference>
<dbReference type="NCBIfam" id="TIGR00611">
    <property type="entry name" value="recf"/>
    <property type="match status" value="1"/>
</dbReference>
<sequence length="360" mass="40898">MFLRSINITQFKNYTHQRFSFGEMIVAVTGANGIGKTNLLDAIHYLCFTKSYFSGTDNANVQHGLQGFRIEGQMNEGTEETVINIVLRETGKKEISCNAVPYEKFSQHIGKYPCVVIAPDDVELIIGGSEERRLFLDSMLSQLDATYLQQLIIYNKVIQQRNSFLKSCAQSQTRNDALLDVLDEQLLNAGNYIYTKRKDFLPAFNEQVLQFYQTIAGKTEPVKVSYESKLLEQSFESLLQQSREKDYLLQRSTTGIHKDDLLFSLNDEGFKQTASQGQRKSLLFSLKLAEAEVLKEQKGFAPLLLLDDVFEKLDAIRMHNLLDYVCTQFGGQVFLTDPHPDRIIAAFEALGKKVQLIELS</sequence>
<dbReference type="GO" id="GO:0005737">
    <property type="term" value="C:cytoplasm"/>
    <property type="evidence" value="ECO:0007669"/>
    <property type="project" value="UniProtKB-SubCell"/>
</dbReference>